<comment type="similarity">
    <text evidence="1">Belongs to the pellino family.</text>
</comment>
<organism evidence="7">
    <name type="scientific">Aureococcus anophagefferens</name>
    <name type="common">Harmful bloom alga</name>
    <dbReference type="NCBI Taxonomy" id="44056"/>
    <lineage>
        <taxon>Eukaryota</taxon>
        <taxon>Sar</taxon>
        <taxon>Stramenopiles</taxon>
        <taxon>Ochrophyta</taxon>
        <taxon>Pelagophyceae</taxon>
        <taxon>Pelagomonadales</taxon>
        <taxon>Pelagomonadaceae</taxon>
        <taxon>Aureococcus</taxon>
    </lineage>
</organism>
<feature type="compositionally biased region" description="Basic and acidic residues" evidence="3">
    <location>
        <begin position="62"/>
        <end position="84"/>
    </location>
</feature>
<dbReference type="PANTHER" id="PTHR12098:SF2">
    <property type="entry name" value="PROTEIN PELLINO"/>
    <property type="match status" value="1"/>
</dbReference>
<evidence type="ECO:0000313" key="7">
    <source>
        <dbReference type="Proteomes" id="UP000002729"/>
    </source>
</evidence>
<dbReference type="GO" id="GO:0061630">
    <property type="term" value="F:ubiquitin protein ligase activity"/>
    <property type="evidence" value="ECO:0007669"/>
    <property type="project" value="InterPro"/>
</dbReference>
<name>F0Y998_AURAN</name>
<dbReference type="Proteomes" id="UP000002729">
    <property type="component" value="Unassembled WGS sequence"/>
</dbReference>
<dbReference type="AlphaFoldDB" id="F0Y998"/>
<dbReference type="InParanoid" id="F0Y998"/>
<accession>F0Y998</accession>
<evidence type="ECO:0000256" key="2">
    <source>
        <dbReference type="ARBA" id="ARBA00022553"/>
    </source>
</evidence>
<dbReference type="eggNOG" id="KOG3842">
    <property type="taxonomic scope" value="Eukaryota"/>
</dbReference>
<dbReference type="GO" id="GO:0000209">
    <property type="term" value="P:protein polyubiquitination"/>
    <property type="evidence" value="ECO:0007669"/>
    <property type="project" value="InterPro"/>
</dbReference>
<feature type="compositionally biased region" description="Polar residues" evidence="3">
    <location>
        <begin position="10"/>
        <end position="22"/>
    </location>
</feature>
<reference evidence="6 7" key="1">
    <citation type="journal article" date="2011" name="Proc. Natl. Acad. Sci. U.S.A.">
        <title>Niche of harmful alga Aureococcus anophagefferens revealed through ecogenomics.</title>
        <authorList>
            <person name="Gobler C.J."/>
            <person name="Berry D.L."/>
            <person name="Dyhrman S.T."/>
            <person name="Wilhelm S.W."/>
            <person name="Salamov A."/>
            <person name="Lobanov A.V."/>
            <person name="Zhang Y."/>
            <person name="Collier J.L."/>
            <person name="Wurch L.L."/>
            <person name="Kustka A.B."/>
            <person name="Dill B.D."/>
            <person name="Shah M."/>
            <person name="VerBerkmoes N.C."/>
            <person name="Kuo A."/>
            <person name="Terry A."/>
            <person name="Pangilinan J."/>
            <person name="Lindquist E.A."/>
            <person name="Lucas S."/>
            <person name="Paulsen I.T."/>
            <person name="Hattenrath-Lehmann T.K."/>
            <person name="Talmage S.C."/>
            <person name="Walker E.A."/>
            <person name="Koch F."/>
            <person name="Burson A.M."/>
            <person name="Marcoval M.A."/>
            <person name="Tang Y.Z."/>
            <person name="Lecleir G.R."/>
            <person name="Coyne K.J."/>
            <person name="Berg G.M."/>
            <person name="Bertrand E.M."/>
            <person name="Saito M.A."/>
            <person name="Gladyshev V.N."/>
            <person name="Grigoriev I.V."/>
        </authorList>
    </citation>
    <scope>NUCLEOTIDE SEQUENCE [LARGE SCALE GENOMIC DNA]</scope>
    <source>
        <strain evidence="7">CCMP 1984</strain>
    </source>
</reference>
<sequence>MLSRLARNLGATQSARPETSSAPRVEDPATTPRAPSRGYFGRRRSANADAKAEAATPCPDAGEAKRSEGAESKHDESKDGDHKAAPGPEADAAPRRATAAVAGRDEAKEAPPAVAEAKLDRGATERIAAPAEPAAKGGEDDDKPSPLAAGRPGAKVSDARPRVKMPELERHMRMEGVGAYAPAVVDVCARVSPADLTAMRVPQLADLCGELGFDAADVETYRGLFGDNALDGWVFAEIDEWEDYCEIGMKRDHAVVLCCVAKAVKGAFGAPLWVVDPREAAGPCAGPRLTDEEIASLRQADDVAAETGEGAVYGQLIVLGYKEYRVEGSTWHPVGARNEKFALRRRDVANGIRRDAVYLSSAPPDKKDAHHGKYRSAAASHSVTMSVAAGARGADGKPVSAPKRVTVEYVPDAREDMFQLGRMIVPQNDFVVRGPLHLDSGGVLCGPVSRYACRLTCSRRPPYECTLYAAGFNNERDIFLSEQAPKWQLAPGERAADAPPLDDEGKDGGEPDGAQWDALTTFGVRIWKPEIGAWREVSVHGGVHEPRARADVAGKRFALENSTLTNGTIVDLAGIQLLYESAASMRAHERAARAGDRRELSQSGERSRQIPGDPNAAAPARIVARFNARRPQCPVQLHTIRLEYDDDKRRALAQDRRPYIFPACGHVHAFAPELQRVAARMPCPLCRTRGPFVELKLEWEPAICDDEPEVAFNPCGHIVSERVARKWASLALPDNAPPNARYRPICPFCAKPLKTDARAGEQPFNRILFQSDGGGGGDDETASNEGDGSFSTNTPRDRTPSSSDRKRQTDDLSNAS</sequence>
<dbReference type="EMBL" id="GL833128">
    <property type="protein sequence ID" value="EGB08377.1"/>
    <property type="molecule type" value="Genomic_DNA"/>
</dbReference>
<keyword evidence="7" id="KW-1185">Reference proteome</keyword>
<dbReference type="PANTHER" id="PTHR12098">
    <property type="entry name" value="E3 UBIQUITIN-PROTEIN LIGASE PELLINO-RELATED"/>
    <property type="match status" value="1"/>
</dbReference>
<feature type="compositionally biased region" description="Basic and acidic residues" evidence="3">
    <location>
        <begin position="795"/>
        <end position="810"/>
    </location>
</feature>
<dbReference type="RefSeq" id="XP_009037096.1">
    <property type="nucleotide sequence ID" value="XM_009038848.1"/>
</dbReference>
<dbReference type="KEGG" id="aaf:AURANDRAFT_71639"/>
<proteinExistence type="inferred from homology"/>
<dbReference type="Pfam" id="PF20723">
    <property type="entry name" value="Pellino_RING"/>
    <property type="match status" value="1"/>
</dbReference>
<feature type="region of interest" description="Disordered" evidence="3">
    <location>
        <begin position="767"/>
        <end position="816"/>
    </location>
</feature>
<evidence type="ECO:0000313" key="6">
    <source>
        <dbReference type="EMBL" id="EGB08377.1"/>
    </source>
</evidence>
<evidence type="ECO:0000259" key="4">
    <source>
        <dbReference type="Pfam" id="PF04710"/>
    </source>
</evidence>
<feature type="region of interest" description="Disordered" evidence="3">
    <location>
        <begin position="1"/>
        <end position="160"/>
    </location>
</feature>
<feature type="region of interest" description="Disordered" evidence="3">
    <location>
        <begin position="490"/>
        <end position="514"/>
    </location>
</feature>
<dbReference type="GO" id="GO:0008592">
    <property type="term" value="P:regulation of Toll signaling pathway"/>
    <property type="evidence" value="ECO:0007669"/>
    <property type="project" value="InterPro"/>
</dbReference>
<feature type="domain" description="Pellino FHA" evidence="4">
    <location>
        <begin position="514"/>
        <end position="586"/>
    </location>
</feature>
<evidence type="ECO:0000256" key="1">
    <source>
        <dbReference type="ARBA" id="ARBA00005639"/>
    </source>
</evidence>
<keyword evidence="2" id="KW-0597">Phosphoprotein</keyword>
<protein>
    <submittedName>
        <fullName evidence="6">Uncharacterized protein</fullName>
    </submittedName>
</protein>
<evidence type="ECO:0000259" key="5">
    <source>
        <dbReference type="Pfam" id="PF20723"/>
    </source>
</evidence>
<dbReference type="InterPro" id="IPR048335">
    <property type="entry name" value="Pellino_RING"/>
</dbReference>
<dbReference type="Pfam" id="PF04710">
    <property type="entry name" value="Pellino_FHA"/>
    <property type="match status" value="2"/>
</dbReference>
<dbReference type="GeneID" id="20228315"/>
<evidence type="ECO:0000256" key="3">
    <source>
        <dbReference type="SAM" id="MobiDB-lite"/>
    </source>
</evidence>
<feature type="compositionally biased region" description="Polar residues" evidence="3">
    <location>
        <begin position="783"/>
        <end position="794"/>
    </location>
</feature>
<feature type="region of interest" description="Disordered" evidence="3">
    <location>
        <begin position="589"/>
        <end position="615"/>
    </location>
</feature>
<feature type="domain" description="Pellino FHA" evidence="4">
    <location>
        <begin position="309"/>
        <end position="489"/>
    </location>
</feature>
<feature type="domain" description="Pellino RING" evidence="5">
    <location>
        <begin position="627"/>
        <end position="771"/>
    </location>
</feature>
<dbReference type="InterPro" id="IPR048334">
    <property type="entry name" value="Pellino_FHA"/>
</dbReference>
<dbReference type="InterPro" id="IPR006800">
    <property type="entry name" value="Pellino_fam"/>
</dbReference>
<feature type="compositionally biased region" description="Basic and acidic residues" evidence="3">
    <location>
        <begin position="589"/>
        <end position="608"/>
    </location>
</feature>
<dbReference type="OrthoDB" id="8801906at2759"/>
<gene>
    <name evidence="6" type="ORF">AURANDRAFT_71639</name>
</gene>